<proteinExistence type="predicted"/>
<dbReference type="InterPro" id="IPR019734">
    <property type="entry name" value="TPR_rpt"/>
</dbReference>
<dbReference type="PANTHER" id="PTHR47691">
    <property type="entry name" value="REGULATOR-RELATED"/>
    <property type="match status" value="1"/>
</dbReference>
<accession>A0A450TBQ5</accession>
<dbReference type="PANTHER" id="PTHR47691:SF3">
    <property type="entry name" value="HTH-TYPE TRANSCRIPTIONAL REGULATOR RV0890C-RELATED"/>
    <property type="match status" value="1"/>
</dbReference>
<dbReference type="SUPFAM" id="SSF48452">
    <property type="entry name" value="TPR-like"/>
    <property type="match status" value="2"/>
</dbReference>
<dbReference type="InterPro" id="IPR011990">
    <property type="entry name" value="TPR-like_helical_dom_sf"/>
</dbReference>
<dbReference type="SMART" id="SM00028">
    <property type="entry name" value="TPR"/>
    <property type="match status" value="5"/>
</dbReference>
<dbReference type="Gene3D" id="1.25.40.10">
    <property type="entry name" value="Tetratricopeptide repeat domain"/>
    <property type="match status" value="2"/>
</dbReference>
<dbReference type="InterPro" id="IPR024983">
    <property type="entry name" value="CHAT_dom"/>
</dbReference>
<dbReference type="Pfam" id="PF12770">
    <property type="entry name" value="CHAT"/>
    <property type="match status" value="1"/>
</dbReference>
<sequence length="1305" mass="143174">MTGNAPSTPTPAPVHPAAYPLMRLFLLLCLVLPAFHALAAPQPLELRLIFRDTADGATTVAVRCPGLDIDTAPRPFVDPLAADPLALSEIRWYLESYTAWPVGPFVDRARRIEAGLPGIGRRLFQAAIGDEPEALRLWQQFLDHKENGQPPPKLLTVDSSNPEIQRLPWELLADERAHLFALNIPVRRRVHDSKRGLTGPGFGLPLRILMAVSRPDDLDFIDPRTASRALLDAVAELDETQVQVEFLPRATFAQVSQRLRDGASGNKPPVHVLHFDGHGKYDPEIRQGLLAFEDGHGHADPVDADRIGQLMVNAQTPLLLLDACQSAAMDAKDPFRGIAPRLVEAGAGAVVAMPYSVHIRTSEVFFRGFFRGLVAGNTIGQAVDQGRWALLEDPNRDVVYYPPDKEMQPVTLRDWFLPALYQRGGDPVPLAAGAGGLPAVAAEKRDCHFLEPRFSENLLGGFPQPNYCFVGRAQALWDLQRHLARRQVVVLHGLAGQGKTALASEAARWLLRTGHFAKAVFVSFEGGGDADLALGKIGAALVGEEFASLPRDERLPKLQAVLAGEPVLLVWDNFESVLPGWEAALPEGELRALLQTGLDLTGGGSRARLLITTREPKLARHHSDYGPSPQVAYQPLAGMAVFEALKLAGSVLDARGLPRPQREKLEELLEYLGGHPLSVLLVTPRLAEFDNDVDQVIRRFEELYPGFTQGTAATRNDSLAVSMAFSLARLGAAARQQLPVLGAFAQGASDIMLADISGLGEAAWAREGKTLMAELEQAGLVTSRTLAVSQGALRFLAGEEEPPRDSFAQKTAIRFYRFHPTLAPHLAHHWSEAERQRYPKRHRRFYYFLANRLYLLDSRDPHSARALAEPALPNLRAAVAGMFEAGEPDAVDFADSVARFLNHFGRWRQRDALLAKLRGFTDEWEKDSEAPLTKAMVIALSQRGEQFLDQGRPHEAERLFRGLLSRFDRADYEAGEVGFDRAQTLSRLGRSLEAQGKLDAAVAEYRRALAALAGLDQTDRTVRRQTAVTHTDLADALTAAGHYRAARDEYESSLAIKQEIGGDTRGEAVVNFQLGTLALLQGDYREARQRYLAALEKFRALGEPQNIAGAHHQLGMVAQERSKGAEGEEQARLLAEAEERYRESLRLKERMGDPAGAARSANQLGLVAQIGGRPADAERWFRKAIELDEAAGNPKALAGRYNNLAALLTNVHRRPAGQRPDAFAGRDLLAEAEALADKAREIREDIGDPSLEVWKTYRILADIAEVRAEESQAAGAAAAAERHRQAAAKWRAKAVAAYRAFPGNR</sequence>
<dbReference type="InterPro" id="IPR027417">
    <property type="entry name" value="P-loop_NTPase"/>
</dbReference>
<name>A0A450TBQ5_9GAMM</name>
<dbReference type="GO" id="GO:0043531">
    <property type="term" value="F:ADP binding"/>
    <property type="evidence" value="ECO:0007669"/>
    <property type="project" value="InterPro"/>
</dbReference>
<evidence type="ECO:0000259" key="1">
    <source>
        <dbReference type="Pfam" id="PF12770"/>
    </source>
</evidence>
<reference evidence="2" key="1">
    <citation type="submission" date="2019-02" db="EMBL/GenBank/DDBJ databases">
        <authorList>
            <person name="Gruber-Vodicka R. H."/>
            <person name="Seah K. B. B."/>
        </authorList>
    </citation>
    <scope>NUCLEOTIDE SEQUENCE</scope>
    <source>
        <strain evidence="2">BECK_DK161</strain>
    </source>
</reference>
<dbReference type="EMBL" id="CAADEY010000115">
    <property type="protein sequence ID" value="VFJ64217.1"/>
    <property type="molecule type" value="Genomic_DNA"/>
</dbReference>
<dbReference type="Gene3D" id="3.40.50.300">
    <property type="entry name" value="P-loop containing nucleotide triphosphate hydrolases"/>
    <property type="match status" value="1"/>
</dbReference>
<dbReference type="SUPFAM" id="SSF52540">
    <property type="entry name" value="P-loop containing nucleoside triphosphate hydrolases"/>
    <property type="match status" value="1"/>
</dbReference>
<protein>
    <submittedName>
        <fullName evidence="2">CHAT domain-containing protein</fullName>
    </submittedName>
</protein>
<gene>
    <name evidence="2" type="ORF">BECKDK2373C_GA0170839_11154</name>
</gene>
<evidence type="ECO:0000313" key="2">
    <source>
        <dbReference type="EMBL" id="VFJ64217.1"/>
    </source>
</evidence>
<dbReference type="Pfam" id="PF13424">
    <property type="entry name" value="TPR_12"/>
    <property type="match status" value="1"/>
</dbReference>
<organism evidence="2">
    <name type="scientific">Candidatus Kentrum sp. DK</name>
    <dbReference type="NCBI Taxonomy" id="2126562"/>
    <lineage>
        <taxon>Bacteria</taxon>
        <taxon>Pseudomonadati</taxon>
        <taxon>Pseudomonadota</taxon>
        <taxon>Gammaproteobacteria</taxon>
        <taxon>Candidatus Kentrum</taxon>
    </lineage>
</organism>
<feature type="domain" description="CHAT" evidence="1">
    <location>
        <begin position="136"/>
        <end position="403"/>
    </location>
</feature>